<evidence type="ECO:0000313" key="2">
    <source>
        <dbReference type="EMBL" id="QDU75147.1"/>
    </source>
</evidence>
<dbReference type="KEGG" id="bvo:Pan97_21700"/>
<organism evidence="2 3">
    <name type="scientific">Bremerella volcania</name>
    <dbReference type="NCBI Taxonomy" id="2527984"/>
    <lineage>
        <taxon>Bacteria</taxon>
        <taxon>Pseudomonadati</taxon>
        <taxon>Planctomycetota</taxon>
        <taxon>Planctomycetia</taxon>
        <taxon>Pirellulales</taxon>
        <taxon>Pirellulaceae</taxon>
        <taxon>Bremerella</taxon>
    </lineage>
</organism>
<accession>A0A518C7E4</accession>
<dbReference type="AlphaFoldDB" id="A0A518C7E4"/>
<feature type="compositionally biased region" description="Low complexity" evidence="1">
    <location>
        <begin position="151"/>
        <end position="165"/>
    </location>
</feature>
<name>A0A518C7E4_9BACT</name>
<feature type="compositionally biased region" description="Basic and acidic residues" evidence="1">
    <location>
        <begin position="173"/>
        <end position="187"/>
    </location>
</feature>
<dbReference type="Proteomes" id="UP000318626">
    <property type="component" value="Chromosome"/>
</dbReference>
<proteinExistence type="predicted"/>
<dbReference type="RefSeq" id="WP_144972293.1">
    <property type="nucleotide sequence ID" value="NZ_CP036289.1"/>
</dbReference>
<reference evidence="3" key="1">
    <citation type="submission" date="2019-02" db="EMBL/GenBank/DDBJ databases">
        <title>Deep-cultivation of Planctomycetes and their phenomic and genomic characterization uncovers novel biology.</title>
        <authorList>
            <person name="Wiegand S."/>
            <person name="Jogler M."/>
            <person name="Boedeker C."/>
            <person name="Pinto D."/>
            <person name="Vollmers J."/>
            <person name="Rivas-Marin E."/>
            <person name="Kohn T."/>
            <person name="Peeters S.H."/>
            <person name="Heuer A."/>
            <person name="Rast P."/>
            <person name="Oberbeckmann S."/>
            <person name="Bunk B."/>
            <person name="Jeske O."/>
            <person name="Meyerdierks A."/>
            <person name="Storesund J.E."/>
            <person name="Kallscheuer N."/>
            <person name="Luecker S."/>
            <person name="Lage O.M."/>
            <person name="Pohl T."/>
            <person name="Merkel B.J."/>
            <person name="Hornburger P."/>
            <person name="Mueller R.-W."/>
            <person name="Bruemmer F."/>
            <person name="Labrenz M."/>
            <person name="Spormann A.M."/>
            <person name="Op den Camp H."/>
            <person name="Overmann J."/>
            <person name="Amann R."/>
            <person name="Jetten M.S.M."/>
            <person name="Mascher T."/>
            <person name="Medema M.H."/>
            <person name="Devos D.P."/>
            <person name="Kaster A.-K."/>
            <person name="Ovreas L."/>
            <person name="Rohde M."/>
            <person name="Galperin M.Y."/>
            <person name="Jogler C."/>
        </authorList>
    </citation>
    <scope>NUCLEOTIDE SEQUENCE [LARGE SCALE GENOMIC DNA]</scope>
    <source>
        <strain evidence="3">Pan97</strain>
    </source>
</reference>
<feature type="region of interest" description="Disordered" evidence="1">
    <location>
        <begin position="149"/>
        <end position="188"/>
    </location>
</feature>
<gene>
    <name evidence="2" type="ORF">Pan97_21700</name>
</gene>
<sequence>MTLIQSQQSKTRVRLTRLSAQLIAASLLFGGMQTAWGQGAESRWSPSNPPTPAMVHMPQKPQDNGLRRLPPIDQEIAPKAEPSSVTPTEKPVEKPKIAAKPQSAALAAQKAEPVNWSSPNIVIGPETSARMVSHEEIVSVAKRQMKPSRYSSASETAPAAAAPTTQSRFTQRAAEKPKQEVESEADKPAAAVFARVFDEEAETPGISQPEVATLDSGLSPIFACRLLGLRATKSESTTLR</sequence>
<keyword evidence="3" id="KW-1185">Reference proteome</keyword>
<evidence type="ECO:0000256" key="1">
    <source>
        <dbReference type="SAM" id="MobiDB-lite"/>
    </source>
</evidence>
<dbReference type="OrthoDB" id="289948at2"/>
<dbReference type="EMBL" id="CP036289">
    <property type="protein sequence ID" value="QDU75147.1"/>
    <property type="molecule type" value="Genomic_DNA"/>
</dbReference>
<protein>
    <submittedName>
        <fullName evidence="2">Uncharacterized protein</fullName>
    </submittedName>
</protein>
<feature type="region of interest" description="Disordered" evidence="1">
    <location>
        <begin position="38"/>
        <end position="98"/>
    </location>
</feature>
<evidence type="ECO:0000313" key="3">
    <source>
        <dbReference type="Proteomes" id="UP000318626"/>
    </source>
</evidence>